<protein>
    <recommendedName>
        <fullName evidence="4">F-box domain-containing protein</fullName>
    </recommendedName>
</protein>
<dbReference type="InParanoid" id="A0A067NPZ5"/>
<name>A0A067NPZ5_PLEO1</name>
<reference evidence="3" key="1">
    <citation type="journal article" date="2014" name="Proc. Natl. Acad. Sci. U.S.A.">
        <title>Extensive sampling of basidiomycete genomes demonstrates inadequacy of the white-rot/brown-rot paradigm for wood decay fungi.</title>
        <authorList>
            <person name="Riley R."/>
            <person name="Salamov A.A."/>
            <person name="Brown D.W."/>
            <person name="Nagy L.G."/>
            <person name="Floudas D."/>
            <person name="Held B.W."/>
            <person name="Levasseur A."/>
            <person name="Lombard V."/>
            <person name="Morin E."/>
            <person name="Otillar R."/>
            <person name="Lindquist E.A."/>
            <person name="Sun H."/>
            <person name="LaButti K.M."/>
            <person name="Schmutz J."/>
            <person name="Jabbour D."/>
            <person name="Luo H."/>
            <person name="Baker S.E."/>
            <person name="Pisabarro A.G."/>
            <person name="Walton J.D."/>
            <person name="Blanchette R.A."/>
            <person name="Henrissat B."/>
            <person name="Martin F."/>
            <person name="Cullen D."/>
            <person name="Hibbett D.S."/>
            <person name="Grigoriev I.V."/>
        </authorList>
    </citation>
    <scope>NUCLEOTIDE SEQUENCE [LARGE SCALE GENOMIC DNA]</scope>
    <source>
        <strain evidence="3">PC15</strain>
    </source>
</reference>
<accession>A0A067NPZ5</accession>
<dbReference type="OrthoDB" id="3188866at2759"/>
<organism evidence="2 3">
    <name type="scientific">Pleurotus ostreatus (strain PC15)</name>
    <name type="common">Oyster mushroom</name>
    <dbReference type="NCBI Taxonomy" id="1137138"/>
    <lineage>
        <taxon>Eukaryota</taxon>
        <taxon>Fungi</taxon>
        <taxon>Dikarya</taxon>
        <taxon>Basidiomycota</taxon>
        <taxon>Agaricomycotina</taxon>
        <taxon>Agaricomycetes</taxon>
        <taxon>Agaricomycetidae</taxon>
        <taxon>Agaricales</taxon>
        <taxon>Pleurotineae</taxon>
        <taxon>Pleurotaceae</taxon>
        <taxon>Pleurotus</taxon>
    </lineage>
</organism>
<gene>
    <name evidence="2" type="ORF">PLEOSDRAFT_1078397</name>
</gene>
<sequence>MELSLEAYRNIVKYVGNRSDIAMLCRVSKGFRYVAQRALYNTLYLRNVRSTISLCGLLAREPHLATLVDALTISFSGEQEGGSDDDSSESGSDEGEASSQPPSVSEYWAAVAPALRQTVRLRYLNIHIHNSDTAVAWILNNCTFHLRSFHCDLDWDMHLVSFLNTQPDLDDLYILDYKDPNHAPQPTVSSTDSPIRLLPSALPKLSTLECTFSEAAVALVPGRPVTHLKSCFSRTRLEEKQAEVSLLFSKIKLSTRRLKALDIADSSYTETFSMDLLQHVIRTRATVTELRYLGTLVLPIGGQERLQFYGLLMRLPRVQCVEVEVTHWEPPPSALTAFRALTLELRLYCPTVTRVVFVYEFDRTVISVVDGLCVLDHDTSTDILWSEI</sequence>
<dbReference type="AlphaFoldDB" id="A0A067NPZ5"/>
<evidence type="ECO:0000256" key="1">
    <source>
        <dbReference type="SAM" id="MobiDB-lite"/>
    </source>
</evidence>
<proteinExistence type="predicted"/>
<dbReference type="VEuPathDB" id="FungiDB:PLEOSDRAFT_1078397"/>
<dbReference type="HOGENOM" id="CLU_038175_1_1_1"/>
<evidence type="ECO:0008006" key="4">
    <source>
        <dbReference type="Google" id="ProtNLM"/>
    </source>
</evidence>
<dbReference type="STRING" id="1137138.A0A067NPZ5"/>
<dbReference type="EMBL" id="KL198010">
    <property type="protein sequence ID" value="KDQ26167.1"/>
    <property type="molecule type" value="Genomic_DNA"/>
</dbReference>
<evidence type="ECO:0000313" key="3">
    <source>
        <dbReference type="Proteomes" id="UP000027073"/>
    </source>
</evidence>
<dbReference type="Proteomes" id="UP000027073">
    <property type="component" value="Unassembled WGS sequence"/>
</dbReference>
<evidence type="ECO:0000313" key="2">
    <source>
        <dbReference type="EMBL" id="KDQ26167.1"/>
    </source>
</evidence>
<feature type="compositionally biased region" description="Acidic residues" evidence="1">
    <location>
        <begin position="81"/>
        <end position="96"/>
    </location>
</feature>
<feature type="region of interest" description="Disordered" evidence="1">
    <location>
        <begin position="76"/>
        <end position="104"/>
    </location>
</feature>